<dbReference type="Proteomes" id="UP000663848">
    <property type="component" value="Unassembled WGS sequence"/>
</dbReference>
<dbReference type="AlphaFoldDB" id="A0A822FJ61"/>
<evidence type="ECO:0000313" key="1">
    <source>
        <dbReference type="EMBL" id="CAF5124800.1"/>
    </source>
</evidence>
<comment type="caution">
    <text evidence="1">The sequence shown here is derived from an EMBL/GenBank/DDBJ whole genome shotgun (WGS) entry which is preliminary data.</text>
</comment>
<protein>
    <submittedName>
        <fullName evidence="1">Uncharacterized protein</fullName>
    </submittedName>
</protein>
<sequence length="46" mass="5339">VEVKEEKEEVEEKPAEPKLKFSRYVKSQNMLEGDSLTLECSCEGEY</sequence>
<name>A0A822FJ61_9BILA</name>
<evidence type="ECO:0000313" key="2">
    <source>
        <dbReference type="Proteomes" id="UP000663848"/>
    </source>
</evidence>
<dbReference type="EMBL" id="CAJOBR010081695">
    <property type="protein sequence ID" value="CAF5124800.1"/>
    <property type="molecule type" value="Genomic_DNA"/>
</dbReference>
<proteinExistence type="predicted"/>
<accession>A0A822FJ61</accession>
<organism evidence="1 2">
    <name type="scientific">Rotaria socialis</name>
    <dbReference type="NCBI Taxonomy" id="392032"/>
    <lineage>
        <taxon>Eukaryota</taxon>
        <taxon>Metazoa</taxon>
        <taxon>Spiralia</taxon>
        <taxon>Gnathifera</taxon>
        <taxon>Rotifera</taxon>
        <taxon>Eurotatoria</taxon>
        <taxon>Bdelloidea</taxon>
        <taxon>Philodinida</taxon>
        <taxon>Philodinidae</taxon>
        <taxon>Rotaria</taxon>
    </lineage>
</organism>
<feature type="non-terminal residue" evidence="1">
    <location>
        <position position="1"/>
    </location>
</feature>
<gene>
    <name evidence="1" type="ORF">QYT958_LOCUS46312</name>
</gene>
<reference evidence="1" key="1">
    <citation type="submission" date="2021-02" db="EMBL/GenBank/DDBJ databases">
        <authorList>
            <person name="Nowell W R."/>
        </authorList>
    </citation>
    <scope>NUCLEOTIDE SEQUENCE</scope>
</reference>